<dbReference type="InterPro" id="IPR045851">
    <property type="entry name" value="AMP-bd_C_sf"/>
</dbReference>
<dbReference type="GO" id="GO:0006631">
    <property type="term" value="P:fatty acid metabolic process"/>
    <property type="evidence" value="ECO:0007669"/>
    <property type="project" value="TreeGrafter"/>
</dbReference>
<dbReference type="PANTHER" id="PTHR43201:SF8">
    <property type="entry name" value="ACYL-COA SYNTHETASE FAMILY MEMBER 3"/>
    <property type="match status" value="1"/>
</dbReference>
<feature type="region of interest" description="Disordered" evidence="2">
    <location>
        <begin position="691"/>
        <end position="712"/>
    </location>
</feature>
<dbReference type="InterPro" id="IPR020845">
    <property type="entry name" value="AMP-binding_CS"/>
</dbReference>
<evidence type="ECO:0000256" key="2">
    <source>
        <dbReference type="SAM" id="MobiDB-lite"/>
    </source>
</evidence>
<dbReference type="CDD" id="cd05941">
    <property type="entry name" value="MCS"/>
    <property type="match status" value="1"/>
</dbReference>
<evidence type="ECO:0000313" key="5">
    <source>
        <dbReference type="EMBL" id="MBW35964.1"/>
    </source>
</evidence>
<reference evidence="5" key="1">
    <citation type="submission" date="2018-01" db="EMBL/GenBank/DDBJ databases">
        <title>An insight into the sialome of Amazonian anophelines.</title>
        <authorList>
            <person name="Ribeiro J.M."/>
            <person name="Scarpassa V."/>
            <person name="Calvo E."/>
        </authorList>
    </citation>
    <scope>NUCLEOTIDE SEQUENCE</scope>
    <source>
        <tissue evidence="5">Salivary glands</tissue>
    </source>
</reference>
<accession>A0A2M4A576</accession>
<dbReference type="Gene3D" id="3.40.50.12780">
    <property type="entry name" value="N-terminal domain of ligase-like"/>
    <property type="match status" value="1"/>
</dbReference>
<sequence length="712" mass="78276">MIKFARARRCLVDVATGFAVPGNIVKSSQRTVASTRLISPRSTTGSTTTPDCRSYSTQADNRKPATKDFDDGDRPPSDPEAVHADLLKRLSKLYDQELSQNLIVPPFKRALLYGQKAAVRDQAGDFTFIQLYEAVKRLAVQISHHCGSASQSRVAFLCPNNITYVITQWACWFSGQIAVPLNPKYPADLLEYYVKDSDASLLISTAEFLAAAEPLAAKLQKPLLLASHELMTGFPVTNGNGGGPTVPSDQQQQQQQQPSLDADISYLDPRRENLVQLNDTLVVESALNGEFYRDANAMILYTSGTTGKPKGVVLSYANLDAQLSALAHAWQVTSADSILHALPLNHVHGTINALNLPLATGAKCVMLPKFDSSSVWSYLLNVNMTTKERVNVFMGVPTMYGLLIREYDSVFGRNARMCDYVKTHCKNKIRLMISGSAPLPGTIFDRWQEITGHRLLERYGMTETGMAISNPYLQDTEQRSRRQGCVGMPLPGVSVRIVEPDSGHKLTLEGKENEGIWRTGEAKGPVQAPPTETIAGQLHVKGRSVFREYWKRPAETAAEFDEDGWFRTGDTASYENGTIRILGRTSVDIIKSGGFKLSALEIETALHEHPDTSDVAVLGVPDETWGQRVVAVISLRQEVAPETFSIPKLLVWLEQKLPKQAIPKEVRLVEEVPRNAMGKINKKELTAKLYSSETTAHSKPPVASSGGDKGTP</sequence>
<dbReference type="EMBL" id="GGFK01002643">
    <property type="protein sequence ID" value="MBW35964.1"/>
    <property type="molecule type" value="Transcribed_RNA"/>
</dbReference>
<feature type="compositionally biased region" description="Polar residues" evidence="2">
    <location>
        <begin position="50"/>
        <end position="59"/>
    </location>
</feature>
<feature type="region of interest" description="Disordered" evidence="2">
    <location>
        <begin position="236"/>
        <end position="260"/>
    </location>
</feature>
<proteinExistence type="inferred from homology"/>
<feature type="domain" description="AMP-binding enzyme C-terminal" evidence="4">
    <location>
        <begin position="601"/>
        <end position="679"/>
    </location>
</feature>
<dbReference type="Gene3D" id="3.30.300.30">
    <property type="match status" value="1"/>
</dbReference>
<evidence type="ECO:0000259" key="3">
    <source>
        <dbReference type="Pfam" id="PF00501"/>
    </source>
</evidence>
<organism evidence="5">
    <name type="scientific">Anopheles triannulatus</name>
    <dbReference type="NCBI Taxonomy" id="58253"/>
    <lineage>
        <taxon>Eukaryota</taxon>
        <taxon>Metazoa</taxon>
        <taxon>Ecdysozoa</taxon>
        <taxon>Arthropoda</taxon>
        <taxon>Hexapoda</taxon>
        <taxon>Insecta</taxon>
        <taxon>Pterygota</taxon>
        <taxon>Neoptera</taxon>
        <taxon>Endopterygota</taxon>
        <taxon>Diptera</taxon>
        <taxon>Nematocera</taxon>
        <taxon>Culicoidea</taxon>
        <taxon>Culicidae</taxon>
        <taxon>Anophelinae</taxon>
        <taxon>Anopheles</taxon>
    </lineage>
</organism>
<feature type="region of interest" description="Disordered" evidence="2">
    <location>
        <begin position="31"/>
        <end position="78"/>
    </location>
</feature>
<dbReference type="PANTHER" id="PTHR43201">
    <property type="entry name" value="ACYL-COA SYNTHETASE"/>
    <property type="match status" value="1"/>
</dbReference>
<comment type="similarity">
    <text evidence="1">Belongs to the ATP-dependent AMP-binding enzyme family.</text>
</comment>
<protein>
    <submittedName>
        <fullName evidence="5">Putative acyl-coa synthetase family member 3 mitochondrial</fullName>
    </submittedName>
</protein>
<dbReference type="AlphaFoldDB" id="A0A2M4A576"/>
<dbReference type="Pfam" id="PF13193">
    <property type="entry name" value="AMP-binding_C"/>
    <property type="match status" value="1"/>
</dbReference>
<feature type="compositionally biased region" description="Basic and acidic residues" evidence="2">
    <location>
        <begin position="60"/>
        <end position="78"/>
    </location>
</feature>
<feature type="domain" description="AMP-dependent synthetase/ligase" evidence="3">
    <location>
        <begin position="112"/>
        <end position="550"/>
    </location>
</feature>
<name>A0A2M4A576_9DIPT</name>
<dbReference type="Pfam" id="PF00501">
    <property type="entry name" value="AMP-binding"/>
    <property type="match status" value="1"/>
</dbReference>
<dbReference type="SUPFAM" id="SSF56801">
    <property type="entry name" value="Acetyl-CoA synthetase-like"/>
    <property type="match status" value="1"/>
</dbReference>
<dbReference type="InterPro" id="IPR042099">
    <property type="entry name" value="ANL_N_sf"/>
</dbReference>
<dbReference type="InterPro" id="IPR000873">
    <property type="entry name" value="AMP-dep_synth/lig_dom"/>
</dbReference>
<dbReference type="InterPro" id="IPR025110">
    <property type="entry name" value="AMP-bd_C"/>
</dbReference>
<dbReference type="PROSITE" id="PS00455">
    <property type="entry name" value="AMP_BINDING"/>
    <property type="match status" value="1"/>
</dbReference>
<feature type="compositionally biased region" description="Polar residues" evidence="2">
    <location>
        <begin position="31"/>
        <end position="41"/>
    </location>
</feature>
<evidence type="ECO:0000256" key="1">
    <source>
        <dbReference type="ARBA" id="ARBA00006432"/>
    </source>
</evidence>
<evidence type="ECO:0000259" key="4">
    <source>
        <dbReference type="Pfam" id="PF13193"/>
    </source>
</evidence>
<dbReference type="GO" id="GO:0031956">
    <property type="term" value="F:medium-chain fatty acid-CoA ligase activity"/>
    <property type="evidence" value="ECO:0007669"/>
    <property type="project" value="TreeGrafter"/>
</dbReference>